<dbReference type="NCBIfam" id="TIGR04226">
    <property type="entry name" value="RrgB_K2N_iso_D2"/>
    <property type="match status" value="3"/>
</dbReference>
<dbReference type="EMBL" id="JBHUJD010000025">
    <property type="protein sequence ID" value="MFD2311960.1"/>
    <property type="molecule type" value="Genomic_DNA"/>
</dbReference>
<feature type="domain" description="DUF11" evidence="2">
    <location>
        <begin position="1951"/>
        <end position="2079"/>
    </location>
</feature>
<gene>
    <name evidence="3" type="ORF">ACFSKX_16145</name>
</gene>
<dbReference type="InterPro" id="IPR047589">
    <property type="entry name" value="DUF11_rpt"/>
</dbReference>
<evidence type="ECO:0000313" key="3">
    <source>
        <dbReference type="EMBL" id="MFD2311960.1"/>
    </source>
</evidence>
<dbReference type="InterPro" id="IPR051172">
    <property type="entry name" value="Chlamydia_OmcB"/>
</dbReference>
<evidence type="ECO:0000256" key="1">
    <source>
        <dbReference type="SAM" id="MobiDB-lite"/>
    </source>
</evidence>
<feature type="compositionally biased region" description="Polar residues" evidence="1">
    <location>
        <begin position="1365"/>
        <end position="1377"/>
    </location>
</feature>
<feature type="region of interest" description="Disordered" evidence="1">
    <location>
        <begin position="1365"/>
        <end position="1393"/>
    </location>
</feature>
<dbReference type="Gene3D" id="2.60.40.740">
    <property type="match status" value="4"/>
</dbReference>
<feature type="region of interest" description="Disordered" evidence="1">
    <location>
        <begin position="896"/>
        <end position="915"/>
    </location>
</feature>
<proteinExistence type="predicted"/>
<reference evidence="4" key="1">
    <citation type="journal article" date="2019" name="Int. J. Syst. Evol. Microbiol.">
        <title>The Global Catalogue of Microorganisms (GCM) 10K type strain sequencing project: providing services to taxonomists for standard genome sequencing and annotation.</title>
        <authorList>
            <consortium name="The Broad Institute Genomics Platform"/>
            <consortium name="The Broad Institute Genome Sequencing Center for Infectious Disease"/>
            <person name="Wu L."/>
            <person name="Ma J."/>
        </authorList>
    </citation>
    <scope>NUCLEOTIDE SEQUENCE [LARGE SCALE GENOMIC DNA]</scope>
    <source>
        <strain evidence="4">KCTC 12848</strain>
    </source>
</reference>
<feature type="compositionally biased region" description="Polar residues" evidence="1">
    <location>
        <begin position="236"/>
        <end position="249"/>
    </location>
</feature>
<feature type="domain" description="DUF11" evidence="2">
    <location>
        <begin position="3848"/>
        <end position="3959"/>
    </location>
</feature>
<protein>
    <submittedName>
        <fullName evidence="3">Isopeptide-forming domain-containing fimbrial protein</fullName>
    </submittedName>
</protein>
<feature type="compositionally biased region" description="Polar residues" evidence="1">
    <location>
        <begin position="904"/>
        <end position="913"/>
    </location>
</feature>
<feature type="compositionally biased region" description="Basic and acidic residues" evidence="1">
    <location>
        <begin position="1107"/>
        <end position="1122"/>
    </location>
</feature>
<comment type="caution">
    <text evidence="3">The sequence shown here is derived from an EMBL/GenBank/DDBJ whole genome shotgun (WGS) entry which is preliminary data.</text>
</comment>
<feature type="domain" description="DUF11" evidence="2">
    <location>
        <begin position="2579"/>
        <end position="2692"/>
    </location>
</feature>
<sequence>MLVLVSGQAWADYTNMCVADEQDPPTTLVTLVEGENNSYCEFCGYGWVEVEITNPYHEGSNSSDGDEEYETRTNNWCYEEYVGDWPWGDWEWRSCTESRRNSPDYGSPDPALDFDNDSLVIELTDGLELYTGAAPDLPLGGTVSGTNIITVNNMSDLAPGQTEVVRIPVHRDVDNTPEDLYNTSPSATATINYDMADNCSDTPGRRHNWRGDGWYNDCDGGGRGCSGDPNNPPTDFWQNYDQPNNQDSGNIDILQPSLEIDKQGWNYDSGQRENTLSDTIYGHNDDDIVWRLQLENTGDAPLQDLRIDDVLSRADVLNENFVCPDAASANDVADNNGALPSGSSCVSTDNFTGTVLNNWDVVPPFGDGNDIPAPYAATVEAQTPGSSNGTIDIAQGGTISLYLVGKLQGNASCSNGTPLINTFNDVQFGCAVQTPPGGIDLGLNDTGEVRTYYGQGSVGGGPDALQVERTLTGIDGSATVGMRGLMTITLSNQSGGTVWFDGSMDYHLRDELPEGYVLDPSYAPQLLRPEGSSGYADGSLYGSYAGQVDGLEWVNPAGGVDTVDTNNFTDYLNNTAPEFKLFSTTDYPDANAPSSDGSYRDLMRHGDVVVLRFAIIYKNPEHFDLAADLDVVTEEPGIELYQRPEPTDPPALGALENILEVQFKTLCDAQVIQSYSLTNNGTSTADDTGATIDFDPEDLDVEVLDESFIVTNDPDQTTPLRVRATNNGGVNARDANVFISFGPTLEVTSVAPQNGNWQCDIAGMSNDLVPQPTPYTAWVVNPPGDPDQLHLPLPSSPYATVYRCYPNHADPLNRVLAPGPGEAVEFHFEVRKDEDSGAILEDDVTFRADAIGEIWTVDDLALADPTVDMSHSGGNTNNRVVQSFSTTNTATAITNHHPQWFPQPGNTNQNNARSDGEVDRGNLYSLDAHWSRGIGFNLMKDQVAWSETGGDTAAMHGAIPTLGECNEDNPAALIPALPDSEMSDDNPNIARKERERVQIGEECTNRIQTGGWFGFESRGFSFIGVRDVLVQDQVQDGLAYISNTEPQVTPQIEGATPEPNQPTRTPLEEGLFGWEFTGSQPGGDGGNDYIITIDQWFHVNATTRVQNKAENDRNDPNEHGADRNNIVNSSFEAAYHNENTGEDEYFDFDGTIVGYPWERIRRTDVMLTEPKVEVAKLVCDKGNFSADGSGGGTCSSGWQTDIGAADTSHNYVFRLFVCNGDIQNSDSPAPSCDANNDNGQPRAPAYDLVVTDTIDTQVPTDLIKVIPFNEDGLDNDGDGQVDEGDEVQGDAANSFSAISDNVLNNSTPPVLTFSHEVGVDETGLRRIDNGDSVSLFYEINPDERLQPNQVIVNNVTIDTYDSLAGSTNEHGNQTVETPGNGDVGGARIYPDTDDQNVDDQVTLTLIQPQAEPKEVINTSLNLDNSPEVVIGEEVQYQLTARLPVAQLRNLQVVDNLPAGLSCSDAADVDLSQPPWDGAGFKRIDANGDIVGEVPPISIANGGITCTDSQVTWNFGNVSVENATPGDTHFIFPLTFVAGVDNSAGNNDGEPLTNGGGSNDTDLTNGSKLYWQEASGTERTVAYGEVDVEVTEPEITAFTKDWDISAADTSTPDAGDEITITVSLTNSGSAAAYNLRVLDTLHPALTYVADSEAGAGAPDSVDYSDPKAPIFIWGERTDNTANNPLAAGASREFTFRASVDTEIQPHTQLSNSLVADWTSLPNAQTALNRRNSIGADGDPDGMRIGSLDNSHTAPNDYVATSNEVDGEIRGLTLTKNDLTPALAPEIGAHKQFELVIDLPEGTTQNLQVADQLDSGSVSYLLARDEYYDVSYTFTGIDTINDDPPEEAAFDAVPAHGESGTVEWDIGTVITETENDLPTAGSVVPQIVITYYARINNDLNTNGGNDGNSTLENGATVDYTDGQTGTAAATINDGTSTISVTESDLVPNKAVEQVGSGQLTAGSVLEYTLSLENTGDATAYDVNIVDHMDAGLELDSSFTPTISGITDTSGFDATPDDVGAGVLTWGRDNTTDIPAGDGSLDIEPGQTLVLTYRAVVTNPDGTFTNTANVDWTSLQDDVDHNSDYERTGDGCPNFTDPDDYCVSATVETDEASNDTAIAKVFDSDSWVDDGSDNVDARLRVGDTVDYQLTLTLNENLTEAVTLTDVLPAGLAFDQIVSVNGDTTAPFDPAGDFDHSAVSDPTLAGDASGGQTLTFNLGDIDNTDDDGSPDDFVIVYRAEVVVDVLDHVDTLGPLDNTATLEYSLSGNAQAPETAGPVGITVNQPVLTALEKTDTASGRTGAGTQTDPYQVVLATDTMQFRLQTCNEGDAPAYNVQLSDTLATQLDESALADASAFTVEVGGTVTTDFSYSGQPDNGGNFALTLNDSEPLLPDQCLTVDYSVGFHADVTTSEIFHNSASLDSYWSLPGEDGQQYTDDTVAEVWMQNPLSDAPLPVKTLLTANTATIGEEVRYSIEIPADNIARADVVLTDDLAGQFAFIGASLSIDGGTAGDLVNNGTDSSLSFDLGTLQAGEEALVELTLRVVNNADSNAGDSVINQASYSTGGNTHTSAASDPLTITEPQLALDKSVVNQPADISAGSALDYRLTITESGNADSAQAHDLVITDTLDPGLEYVSNSSSASIGEPTISGDPTNGQTLEWTVSDLAVGTSQTLDYQVEVQDTVSPGQTLGNSAQATWTGLPGTPANPDHERDGSETPEYNDYVTEEARVEVMVSDNTTFDKALVDDTFGGNGTLRVGDRAHFALTLTLQNGTYPNLVVSDTLPTGLVFEEVVSADFFGSDETATVVNNTNVNGSEVTFELGNVTNPADAASDKLVIVYEARVENGSVLSQEPTTQTLGNNATLDYDLPSGPADTLPAQDSLDVLQPLLDISSVSVTTADGNDGEITVGEQATFTVDIVNNGPAPAYDLQIRDLLPEGMRNSGGATTQSIELLNNGPLPVRQPNYDAATGIALWDLDDNDVYTIPAGDTLRLVYTVDGDDSLGAGLEIENSVTLPVYYSFDNDEVPANGQPDERQPYSFEEPVSATLTTPLPEALSKDITQPEAAIGEPFAYRITVPATPADTALYDVRIIDDLSTSAADLGFVAVDKISGSGDWTPENIGSGSQVEIADTTDGIDIPAGEQIEIELVVELLDTETNVAGLTFNNTASYTFSTFEGDESALADTSPDMTLVEPDLTLVKSGPDVLHAELAGEFTLDIESVGDSSAWDIAVVDVLPDVEQGGMCATEPEIDAVRIVADDGSTLVRELVEGTDYQPSYADCTLTLQTTGVELEPAQHLIVEYRAWLDEDTAGDQTLANVAAAQWFSQGEDSENRREYGAQPTNGTPDILDHEDNHELVTESATLQVLKEAINVTTGQNPGVDASPGDTLRYEVTVNNVSEVPLAEFSIEDELGVLNNQQVFEAGTLTIDGATLPAGASDNSDASGGAAGTGWVNVGNLSLSPQGESGDSVTVAFEVQLAEAINDGTEVLNQSEVIAYGQILGISDDPNINGAEDPEVEGDEDPTRILIESAPDLLVEKTSEDITDDPDLLMAGDTLRYTLSVENTGDENIVDAILRDQVPANTTYVAGSTTLNGAEISDGGASPLSAGLAINTAGEEEGFVAAGEGIEPVLVTFDVTINDVSDGTIISNQGFVNGAGAGSGPFEEKASDDPATSEVDDPTIDIVGDVPLLLVGKTVAIAEDNLSPGIVDPEDVLRYTITIRNMGGVDATNVELTDLVPADTTYVAGTTTLNGSAVADSGGDSALTAGLAVNTQGAGSGTVASTETATVTFDVRVDAGTATGTVISNQGEVSADELPLTLTDADGNPSNGAQPTEIVVGDAQQLSIAKEVAVVGGGAALPGATLEYLVRVTNIGAVPATDVVISDDLLLAGDGVLTYVDGSAQLNGQAAGVSVTGSVITANQTELAAGDSATLRFRATIGSAMEIGFTITNIAEVQWNDPASSNEASVSIDVGGTPGIANLAGALWHDVNFNGVLDGEERLLQNWNVELYFDGALLESAQSDENGLFQFGGLVPNGAGSGAGYELRYAAPNAGENTASLGNTSSDFTDGPQQITEIFVGSGSNPQNLNLPIAPNGAIYDSVQRQPVSGATVTMLSASSGQELPDRCFDDRKQQGQVTRAGGYYKFDINFSEGACAANSDYLIRVQMSGEDYIAGESQIIPPQTNVETAGFDVGACLGGTDDLIGATPDHCEVQLSAQAPGIDIDARSGATDYYLRLRLDDDLIPGESQLFNNHIPVDPQLDGALSITKTAALLNVTRSQLVPYTITFSNTLGVPMRDLRLMDFFPAGFKYVAGSAQVDGVAMEPEINGLQMSWSNLDVEPDQTRTVKMLLVVGSGVGEGKYVNRARMYNQLSGQQASGEASATVRVVPDPTFDCSDVIGKVYDDKNMNGYQDDGEGGVPGARVVTATGLNATTDAHGRFHITCAVVPNQDRGSNFIMKLDDRSLPSGYRLTSENPRVVRATRGKAIKVNFGTSLHRVVRLDMAEAVFEPQTTELRPQWHSRTELLLEKLSEAPSVLRLSYLAENEEPALVERRLQAIKAQIADEWARDYGDYELTIETEVFWRRGAPPSEGGLE</sequence>
<dbReference type="NCBIfam" id="TIGR01451">
    <property type="entry name" value="B_ant_repeat"/>
    <property type="match status" value="8"/>
</dbReference>
<feature type="region of interest" description="Disordered" evidence="1">
    <location>
        <begin position="3651"/>
        <end position="3670"/>
    </location>
</feature>
<dbReference type="InterPro" id="IPR013783">
    <property type="entry name" value="Ig-like_fold"/>
</dbReference>
<feature type="domain" description="DUF11" evidence="2">
    <location>
        <begin position="3701"/>
        <end position="3821"/>
    </location>
</feature>
<dbReference type="PANTHER" id="PTHR34819">
    <property type="entry name" value="LARGE CYSTEINE-RICH PERIPLASMIC PROTEIN OMCB"/>
    <property type="match status" value="1"/>
</dbReference>
<dbReference type="SUPFAM" id="SSF117074">
    <property type="entry name" value="Hypothetical protein PA1324"/>
    <property type="match status" value="1"/>
</dbReference>
<feature type="domain" description="DUF11" evidence="2">
    <location>
        <begin position="2897"/>
        <end position="3023"/>
    </location>
</feature>
<feature type="region of interest" description="Disordered" evidence="1">
    <location>
        <begin position="1544"/>
        <end position="1563"/>
    </location>
</feature>
<name>A0ABW5EI47_9GAMM</name>
<dbReference type="Proteomes" id="UP001597425">
    <property type="component" value="Unassembled WGS sequence"/>
</dbReference>
<evidence type="ECO:0000313" key="4">
    <source>
        <dbReference type="Proteomes" id="UP001597425"/>
    </source>
</evidence>
<dbReference type="InterPro" id="IPR026466">
    <property type="entry name" value="Fim_isopep_form_D2_dom"/>
</dbReference>
<feature type="region of interest" description="Disordered" evidence="1">
    <location>
        <begin position="1107"/>
        <end position="1126"/>
    </location>
</feature>
<organism evidence="3 4">
    <name type="scientific">Microbulbifer halophilus</name>
    <dbReference type="NCBI Taxonomy" id="453963"/>
    <lineage>
        <taxon>Bacteria</taxon>
        <taxon>Pseudomonadati</taxon>
        <taxon>Pseudomonadota</taxon>
        <taxon>Gammaproteobacteria</taxon>
        <taxon>Cellvibrionales</taxon>
        <taxon>Microbulbiferaceae</taxon>
        <taxon>Microbulbifer</taxon>
    </lineage>
</organism>
<feature type="region of interest" description="Disordered" evidence="1">
    <location>
        <begin position="2683"/>
        <end position="2713"/>
    </location>
</feature>
<feature type="compositionally biased region" description="Polar residues" evidence="1">
    <location>
        <begin position="2683"/>
        <end position="2693"/>
    </location>
</feature>
<dbReference type="Gene3D" id="2.60.40.10">
    <property type="entry name" value="Immunoglobulins"/>
    <property type="match status" value="3"/>
</dbReference>
<feature type="region of interest" description="Disordered" evidence="1">
    <location>
        <begin position="225"/>
        <end position="249"/>
    </location>
</feature>
<evidence type="ECO:0000259" key="2">
    <source>
        <dbReference type="Pfam" id="PF01345"/>
    </source>
</evidence>
<keyword evidence="4" id="KW-1185">Reference proteome</keyword>
<feature type="domain" description="DUF11" evidence="2">
    <location>
        <begin position="1606"/>
        <end position="1708"/>
    </location>
</feature>
<dbReference type="Pfam" id="PF01345">
    <property type="entry name" value="DUF11"/>
    <property type="match status" value="6"/>
</dbReference>
<dbReference type="InterPro" id="IPR001434">
    <property type="entry name" value="OmcB-like_DUF11"/>
</dbReference>
<accession>A0ABW5EI47</accession>